<dbReference type="PROSITE" id="PS51318">
    <property type="entry name" value="TAT"/>
    <property type="match status" value="1"/>
</dbReference>
<comment type="similarity">
    <text evidence="1">Belongs to the UPF0065 (bug) family.</text>
</comment>
<dbReference type="InterPro" id="IPR006311">
    <property type="entry name" value="TAT_signal"/>
</dbReference>
<dbReference type="RefSeq" id="WP_187737226.1">
    <property type="nucleotide sequence ID" value="NZ_CP060790.1"/>
</dbReference>
<dbReference type="SUPFAM" id="SSF53850">
    <property type="entry name" value="Periplasmic binding protein-like II"/>
    <property type="match status" value="1"/>
</dbReference>
<dbReference type="PANTHER" id="PTHR42928:SF5">
    <property type="entry name" value="BLR1237 PROTEIN"/>
    <property type="match status" value="1"/>
</dbReference>
<dbReference type="Proteomes" id="UP000516057">
    <property type="component" value="Chromosome"/>
</dbReference>
<accession>A0A7H0HI79</accession>
<gene>
    <name evidence="3" type="ORF">H9L24_04980</name>
</gene>
<evidence type="ECO:0000256" key="2">
    <source>
        <dbReference type="SAM" id="SignalP"/>
    </source>
</evidence>
<dbReference type="Gene3D" id="3.40.190.10">
    <property type="entry name" value="Periplasmic binding protein-like II"/>
    <property type="match status" value="1"/>
</dbReference>
<dbReference type="InterPro" id="IPR005064">
    <property type="entry name" value="BUG"/>
</dbReference>
<organism evidence="3 4">
    <name type="scientific">Paenacidovorax monticola</name>
    <dbReference type="NCBI Taxonomy" id="1926868"/>
    <lineage>
        <taxon>Bacteria</taxon>
        <taxon>Pseudomonadati</taxon>
        <taxon>Pseudomonadota</taxon>
        <taxon>Betaproteobacteria</taxon>
        <taxon>Burkholderiales</taxon>
        <taxon>Comamonadaceae</taxon>
        <taxon>Paenacidovorax</taxon>
    </lineage>
</organism>
<dbReference type="EMBL" id="CP060790">
    <property type="protein sequence ID" value="QNP60245.1"/>
    <property type="molecule type" value="Genomic_DNA"/>
</dbReference>
<dbReference type="PANTHER" id="PTHR42928">
    <property type="entry name" value="TRICARBOXYLATE-BINDING PROTEIN"/>
    <property type="match status" value="1"/>
</dbReference>
<dbReference type="AlphaFoldDB" id="A0A7H0HI79"/>
<evidence type="ECO:0000313" key="4">
    <source>
        <dbReference type="Proteomes" id="UP000516057"/>
    </source>
</evidence>
<evidence type="ECO:0000313" key="3">
    <source>
        <dbReference type="EMBL" id="QNP60245.1"/>
    </source>
</evidence>
<evidence type="ECO:0000256" key="1">
    <source>
        <dbReference type="ARBA" id="ARBA00006987"/>
    </source>
</evidence>
<dbReference type="Pfam" id="PF03401">
    <property type="entry name" value="TctC"/>
    <property type="match status" value="1"/>
</dbReference>
<protein>
    <submittedName>
        <fullName evidence="3">Tripartite tricarboxylate transporter substrate binding protein</fullName>
    </submittedName>
</protein>
<dbReference type="KEGG" id="amon:H9L24_04980"/>
<keyword evidence="2" id="KW-0732">Signal</keyword>
<proteinExistence type="inferred from homology"/>
<feature type="signal peptide" evidence="2">
    <location>
        <begin position="1"/>
        <end position="27"/>
    </location>
</feature>
<dbReference type="PIRSF" id="PIRSF017082">
    <property type="entry name" value="YflP"/>
    <property type="match status" value="1"/>
</dbReference>
<dbReference type="InterPro" id="IPR042100">
    <property type="entry name" value="Bug_dom1"/>
</dbReference>
<dbReference type="Gene3D" id="3.40.190.150">
    <property type="entry name" value="Bordetella uptake gene, domain 1"/>
    <property type="match status" value="1"/>
</dbReference>
<reference evidence="3 4" key="1">
    <citation type="submission" date="2020-08" db="EMBL/GenBank/DDBJ databases">
        <title>Genome sequence of Acidovorax monticola KACC 19171T.</title>
        <authorList>
            <person name="Hyun D.-W."/>
            <person name="Bae J.-W."/>
        </authorList>
    </citation>
    <scope>NUCLEOTIDE SEQUENCE [LARGE SCALE GENOMIC DNA]</scope>
    <source>
        <strain evidence="3 4">KACC 19171</strain>
    </source>
</reference>
<dbReference type="CDD" id="cd07012">
    <property type="entry name" value="PBP2_Bug_TTT"/>
    <property type="match status" value="1"/>
</dbReference>
<feature type="chain" id="PRO_5028798950" evidence="2">
    <location>
        <begin position="28"/>
        <end position="323"/>
    </location>
</feature>
<sequence>MTSRIDRRRAVQSLAALAAAAALPARAQAYPNKPIELIVPFAAGGGTDVLARALAEQARHHLPQNLIVVNRAGASGGIGWGELVNAKPDGYKLAVITVEITMIPHMGLVKFTADDVLPIARLNADPATIAVRADSPYRTLEDLLAAARKNPGAVRVGNAGPGSLGHLAAAALEDKTQAQFNHAPYRGANPAVLDLLGGHIEAVAVTPVEVATYVAAGKVRPLAVMADKRIGAGWEQVPTLKERQIDLAIGGWRGLAAPKGTPPEVVAQLRAAMAKTLQEPALRETMAKQNMGEGYLDAPEFKALIARDNAFFKQLIERLAIKV</sequence>
<keyword evidence="4" id="KW-1185">Reference proteome</keyword>
<name>A0A7H0HI79_9BURK</name>